<evidence type="ECO:0000313" key="2">
    <source>
        <dbReference type="EMBL" id="KYM92361.1"/>
    </source>
</evidence>
<dbReference type="Proteomes" id="UP000078540">
    <property type="component" value="Unassembled WGS sequence"/>
</dbReference>
<dbReference type="EMBL" id="KQ976401">
    <property type="protein sequence ID" value="KYM92361.1"/>
    <property type="molecule type" value="Genomic_DNA"/>
</dbReference>
<reference evidence="2 3" key="1">
    <citation type="submission" date="2015-09" db="EMBL/GenBank/DDBJ databases">
        <title>Atta colombica WGS genome.</title>
        <authorList>
            <person name="Nygaard S."/>
            <person name="Hu H."/>
            <person name="Boomsma J."/>
            <person name="Zhang G."/>
        </authorList>
    </citation>
    <scope>NUCLEOTIDE SEQUENCE [LARGE SCALE GENOMIC DNA]</scope>
    <source>
        <strain evidence="2">Treedump-2</strain>
        <tissue evidence="2">Whole body</tissue>
    </source>
</reference>
<protein>
    <submittedName>
        <fullName evidence="2">Uncharacterized protein</fullName>
    </submittedName>
</protein>
<gene>
    <name evidence="2" type="ORF">ALC53_00816</name>
</gene>
<proteinExistence type="predicted"/>
<dbReference type="AlphaFoldDB" id="A0A195BWM2"/>
<evidence type="ECO:0000256" key="1">
    <source>
        <dbReference type="SAM" id="MobiDB-lite"/>
    </source>
</evidence>
<keyword evidence="3" id="KW-1185">Reference proteome</keyword>
<name>A0A195BWM2_9HYME</name>
<accession>A0A195BWM2</accession>
<feature type="compositionally biased region" description="Low complexity" evidence="1">
    <location>
        <begin position="122"/>
        <end position="133"/>
    </location>
</feature>
<feature type="compositionally biased region" description="Basic and acidic residues" evidence="1">
    <location>
        <begin position="70"/>
        <end position="83"/>
    </location>
</feature>
<sequence length="154" mass="16816">MRGIVSGIAGGGRRRRSGDEENLQDAGDAERVLSGTKKWLFLLECARCTCTFSRKTDGRGAGWTTGRGRRGGEGRPAERTKKGIEMTEREVEENVVDVEVDQEEEKEVEVTLRLATGKKSMSSPPALALSPLSRSTQPSATSTGQNKRTRIHDP</sequence>
<feature type="region of interest" description="Disordered" evidence="1">
    <location>
        <begin position="1"/>
        <end position="26"/>
    </location>
</feature>
<feature type="compositionally biased region" description="Polar residues" evidence="1">
    <location>
        <begin position="134"/>
        <end position="146"/>
    </location>
</feature>
<feature type="region of interest" description="Disordered" evidence="1">
    <location>
        <begin position="54"/>
        <end position="83"/>
    </location>
</feature>
<organism evidence="2 3">
    <name type="scientific">Atta colombica</name>
    <dbReference type="NCBI Taxonomy" id="520822"/>
    <lineage>
        <taxon>Eukaryota</taxon>
        <taxon>Metazoa</taxon>
        <taxon>Ecdysozoa</taxon>
        <taxon>Arthropoda</taxon>
        <taxon>Hexapoda</taxon>
        <taxon>Insecta</taxon>
        <taxon>Pterygota</taxon>
        <taxon>Neoptera</taxon>
        <taxon>Endopterygota</taxon>
        <taxon>Hymenoptera</taxon>
        <taxon>Apocrita</taxon>
        <taxon>Aculeata</taxon>
        <taxon>Formicoidea</taxon>
        <taxon>Formicidae</taxon>
        <taxon>Myrmicinae</taxon>
        <taxon>Atta</taxon>
    </lineage>
</organism>
<feature type="region of interest" description="Disordered" evidence="1">
    <location>
        <begin position="113"/>
        <end position="154"/>
    </location>
</feature>
<evidence type="ECO:0000313" key="3">
    <source>
        <dbReference type="Proteomes" id="UP000078540"/>
    </source>
</evidence>